<keyword evidence="1" id="KW-1133">Transmembrane helix</keyword>
<reference evidence="2 3" key="1">
    <citation type="submission" date="2018-01" db="EMBL/GenBank/DDBJ databases">
        <title>Draft genome sequence of Paucibacter aquatile CR182 isolated from freshwater of the Nakdong River.</title>
        <authorList>
            <person name="Choi A."/>
            <person name="Chung E.J."/>
        </authorList>
    </citation>
    <scope>NUCLEOTIDE SEQUENCE [LARGE SCALE GENOMIC DNA]</scope>
    <source>
        <strain evidence="2 3">CR182</strain>
    </source>
</reference>
<dbReference type="OrthoDB" id="6197657at2"/>
<keyword evidence="1" id="KW-0472">Membrane</keyword>
<dbReference type="Proteomes" id="UP000235916">
    <property type="component" value="Unassembled WGS sequence"/>
</dbReference>
<accession>A0A2N8KUX3</accession>
<evidence type="ECO:0000313" key="3">
    <source>
        <dbReference type="Proteomes" id="UP000235916"/>
    </source>
</evidence>
<comment type="caution">
    <text evidence="2">The sequence shown here is derived from an EMBL/GenBank/DDBJ whole genome shotgun (WGS) entry which is preliminary data.</text>
</comment>
<dbReference type="EMBL" id="POSP01000003">
    <property type="protein sequence ID" value="PND37256.1"/>
    <property type="molecule type" value="Genomic_DNA"/>
</dbReference>
<proteinExistence type="predicted"/>
<organism evidence="2 3">
    <name type="scientific">Kinneretia aquatilis</name>
    <dbReference type="NCBI Taxonomy" id="2070761"/>
    <lineage>
        <taxon>Bacteria</taxon>
        <taxon>Pseudomonadati</taxon>
        <taxon>Pseudomonadota</taxon>
        <taxon>Betaproteobacteria</taxon>
        <taxon>Burkholderiales</taxon>
        <taxon>Sphaerotilaceae</taxon>
        <taxon>Roseateles</taxon>
    </lineage>
</organism>
<gene>
    <name evidence="2" type="ORF">C1O66_06740</name>
</gene>
<name>A0A2N8KUX3_9BURK</name>
<evidence type="ECO:0000313" key="2">
    <source>
        <dbReference type="EMBL" id="PND37256.1"/>
    </source>
</evidence>
<dbReference type="AlphaFoldDB" id="A0A2N8KUX3"/>
<keyword evidence="1" id="KW-0812">Transmembrane</keyword>
<evidence type="ECO:0000256" key="1">
    <source>
        <dbReference type="SAM" id="Phobius"/>
    </source>
</evidence>
<feature type="transmembrane region" description="Helical" evidence="1">
    <location>
        <begin position="61"/>
        <end position="86"/>
    </location>
</feature>
<keyword evidence="3" id="KW-1185">Reference proteome</keyword>
<protein>
    <submittedName>
        <fullName evidence="2">Uncharacterized protein</fullName>
    </submittedName>
</protein>
<feature type="transmembrane region" description="Helical" evidence="1">
    <location>
        <begin position="21"/>
        <end position="41"/>
    </location>
</feature>
<sequence length="100" mass="11019">MDAADPSASAVPKQSSRWAMAVAWPSFFMAGVMEALVFAVVDPSDLSWFGAERLDWSRQAVYTVSFMIFWLVISLAASVSVMLATLPDLPEDAHPRGWPR</sequence>